<protein>
    <submittedName>
        <fullName evidence="2">Uncharacterized protein</fullName>
    </submittedName>
</protein>
<dbReference type="EMBL" id="AGBW02011440">
    <property type="protein sequence ID" value="OWR46661.1"/>
    <property type="molecule type" value="Genomic_DNA"/>
</dbReference>
<name>A0A212EYX7_DANPL</name>
<dbReference type="KEGG" id="dpl:KGM_201262"/>
<dbReference type="InParanoid" id="A0A212EYX7"/>
<comment type="caution">
    <text evidence="2">The sequence shown here is derived from an EMBL/GenBank/DDBJ whole genome shotgun (WGS) entry which is preliminary data.</text>
</comment>
<organism evidence="2 3">
    <name type="scientific">Danaus plexippus plexippus</name>
    <dbReference type="NCBI Taxonomy" id="278856"/>
    <lineage>
        <taxon>Eukaryota</taxon>
        <taxon>Metazoa</taxon>
        <taxon>Ecdysozoa</taxon>
        <taxon>Arthropoda</taxon>
        <taxon>Hexapoda</taxon>
        <taxon>Insecta</taxon>
        <taxon>Pterygota</taxon>
        <taxon>Neoptera</taxon>
        <taxon>Endopterygota</taxon>
        <taxon>Lepidoptera</taxon>
        <taxon>Glossata</taxon>
        <taxon>Ditrysia</taxon>
        <taxon>Papilionoidea</taxon>
        <taxon>Nymphalidae</taxon>
        <taxon>Danainae</taxon>
        <taxon>Danaini</taxon>
        <taxon>Danaina</taxon>
        <taxon>Danaus</taxon>
        <taxon>Danaus</taxon>
    </lineage>
</organism>
<feature type="region of interest" description="Disordered" evidence="1">
    <location>
        <begin position="1"/>
        <end position="53"/>
    </location>
</feature>
<evidence type="ECO:0000256" key="1">
    <source>
        <dbReference type="SAM" id="MobiDB-lite"/>
    </source>
</evidence>
<gene>
    <name evidence="2" type="ORF">KGM_201262</name>
</gene>
<reference evidence="2 3" key="1">
    <citation type="journal article" date="2011" name="Cell">
        <title>The monarch butterfly genome yields insights into long-distance migration.</title>
        <authorList>
            <person name="Zhan S."/>
            <person name="Merlin C."/>
            <person name="Boore J.L."/>
            <person name="Reppert S.M."/>
        </authorList>
    </citation>
    <scope>NUCLEOTIDE SEQUENCE [LARGE SCALE GENOMIC DNA]</scope>
    <source>
        <strain evidence="2">F-2</strain>
    </source>
</reference>
<dbReference type="AlphaFoldDB" id="A0A212EYX7"/>
<accession>A0A212EYX7</accession>
<evidence type="ECO:0000313" key="2">
    <source>
        <dbReference type="EMBL" id="OWR46661.1"/>
    </source>
</evidence>
<evidence type="ECO:0000313" key="3">
    <source>
        <dbReference type="Proteomes" id="UP000007151"/>
    </source>
</evidence>
<proteinExistence type="predicted"/>
<sequence length="108" mass="11515">MRCVSHEQVDGGRGGGEGRRGTRREGKGRKGGGGAVAGNRLERKGKGRAMGIPSPETCIGGADFLEIERRTLNEKLVIDTNTLVRGGSKCSSLTFPVSRGSCCRQRRL</sequence>
<dbReference type="Proteomes" id="UP000007151">
    <property type="component" value="Unassembled WGS sequence"/>
</dbReference>
<keyword evidence="3" id="KW-1185">Reference proteome</keyword>
<feature type="compositionally biased region" description="Basic and acidic residues" evidence="1">
    <location>
        <begin position="1"/>
        <end position="25"/>
    </location>
</feature>